<dbReference type="EMBL" id="GL945484">
    <property type="protein sequence ID" value="EGN96349.1"/>
    <property type="molecule type" value="Genomic_DNA"/>
</dbReference>
<evidence type="ECO:0000259" key="1">
    <source>
        <dbReference type="Pfam" id="PF22041"/>
    </source>
</evidence>
<gene>
    <name evidence="2" type="ORF">SERLA73DRAFT_162189</name>
</gene>
<protein>
    <recommendedName>
        <fullName evidence="1">Glutathione S-transferase UstS-like C-terminal domain-containing protein</fullName>
    </recommendedName>
</protein>
<dbReference type="STRING" id="936435.F8Q6W1"/>
<proteinExistence type="predicted"/>
<keyword evidence="3" id="KW-1185">Reference proteome</keyword>
<dbReference type="HOGENOM" id="CLU_011226_4_0_1"/>
<dbReference type="InterPro" id="IPR036282">
    <property type="entry name" value="Glutathione-S-Trfase_C_sf"/>
</dbReference>
<feature type="domain" description="Glutathione S-transferase UstS-like C-terminal" evidence="1">
    <location>
        <begin position="93"/>
        <end position="214"/>
    </location>
</feature>
<name>F8Q6W1_SERL3</name>
<organism evidence="3">
    <name type="scientific">Serpula lacrymans var. lacrymans (strain S7.3)</name>
    <name type="common">Dry rot fungus</name>
    <dbReference type="NCBI Taxonomy" id="936435"/>
    <lineage>
        <taxon>Eukaryota</taxon>
        <taxon>Fungi</taxon>
        <taxon>Dikarya</taxon>
        <taxon>Basidiomycota</taxon>
        <taxon>Agaricomycotina</taxon>
        <taxon>Agaricomycetes</taxon>
        <taxon>Agaricomycetidae</taxon>
        <taxon>Boletales</taxon>
        <taxon>Coniophorineae</taxon>
        <taxon>Serpulaceae</taxon>
        <taxon>Serpula</taxon>
    </lineage>
</organism>
<dbReference type="Pfam" id="PF22041">
    <property type="entry name" value="GST_C_7"/>
    <property type="match status" value="1"/>
</dbReference>
<dbReference type="Gene3D" id="1.20.1050.10">
    <property type="match status" value="1"/>
</dbReference>
<dbReference type="CDD" id="cd00299">
    <property type="entry name" value="GST_C_family"/>
    <property type="match status" value="1"/>
</dbReference>
<reference evidence="3" key="1">
    <citation type="journal article" date="2011" name="Science">
        <title>The plant cell wall-decomposing machinery underlies the functional diversity of forest fungi.</title>
        <authorList>
            <person name="Eastwood D.C."/>
            <person name="Floudas D."/>
            <person name="Binder M."/>
            <person name="Majcherczyk A."/>
            <person name="Schneider P."/>
            <person name="Aerts A."/>
            <person name="Asiegbu F.O."/>
            <person name="Baker S.E."/>
            <person name="Barry K."/>
            <person name="Bendiksby M."/>
            <person name="Blumentritt M."/>
            <person name="Coutinho P.M."/>
            <person name="Cullen D."/>
            <person name="de Vries R.P."/>
            <person name="Gathman A."/>
            <person name="Goodell B."/>
            <person name="Henrissat B."/>
            <person name="Ihrmark K."/>
            <person name="Kauserud H."/>
            <person name="Kohler A."/>
            <person name="LaButti K."/>
            <person name="Lapidus A."/>
            <person name="Lavin J.L."/>
            <person name="Lee Y.-H."/>
            <person name="Lindquist E."/>
            <person name="Lilly W."/>
            <person name="Lucas S."/>
            <person name="Morin E."/>
            <person name="Murat C."/>
            <person name="Oguiza J.A."/>
            <person name="Park J."/>
            <person name="Pisabarro A.G."/>
            <person name="Riley R."/>
            <person name="Rosling A."/>
            <person name="Salamov A."/>
            <person name="Schmidt O."/>
            <person name="Schmutz J."/>
            <person name="Skrede I."/>
            <person name="Stenlid J."/>
            <person name="Wiebenga A."/>
            <person name="Xie X."/>
            <person name="Kuees U."/>
            <person name="Hibbett D.S."/>
            <person name="Hoffmeister D."/>
            <person name="Hoegberg N."/>
            <person name="Martin F."/>
            <person name="Grigoriev I.V."/>
            <person name="Watkinson S.C."/>
        </authorList>
    </citation>
    <scope>NUCLEOTIDE SEQUENCE [LARGE SCALE GENOMIC DNA]</scope>
    <source>
        <strain evidence="3">strain S7.3</strain>
    </source>
</reference>
<dbReference type="OMA" id="DQLCVEG"/>
<accession>F8Q6W1</accession>
<dbReference type="InterPro" id="IPR054416">
    <property type="entry name" value="GST_UstS-like_C"/>
</dbReference>
<dbReference type="AlphaFoldDB" id="F8Q6W1"/>
<evidence type="ECO:0000313" key="3">
    <source>
        <dbReference type="Proteomes" id="UP000008063"/>
    </source>
</evidence>
<dbReference type="Proteomes" id="UP000008063">
    <property type="component" value="Unassembled WGS sequence"/>
</dbReference>
<dbReference type="InParanoid" id="F8Q6W1"/>
<dbReference type="SUPFAM" id="SSF47616">
    <property type="entry name" value="GST C-terminal domain-like"/>
    <property type="match status" value="1"/>
</dbReference>
<evidence type="ECO:0000313" key="2">
    <source>
        <dbReference type="EMBL" id="EGN96349.1"/>
    </source>
</evidence>
<sequence>MSQPIILYDTPSKVPGNAFSGNMLKARRVAQLNSSFLTSEHMYTLAYKGLAFKSVWVELPDVEERMKAIGAKPTGRRPDGSDFYSLPTIQDPSTGPVFPVMAVVAAPKLYPRTEEYLKRQLEIRMSAKWEDISPVGPKREEGWKNIKAAFGVIDGWYSKSGGKWIMGDTFSYADVIVAAWMRSFSVLFDKEQWEDMKSWNGGRWGGIVEDINRYSILD</sequence>